<dbReference type="Proteomes" id="UP000622317">
    <property type="component" value="Unassembled WGS sequence"/>
</dbReference>
<evidence type="ECO:0000313" key="1">
    <source>
        <dbReference type="EMBL" id="MBD5782625.1"/>
    </source>
</evidence>
<accession>A0A927IKH6</accession>
<keyword evidence="2" id="KW-1185">Reference proteome</keyword>
<dbReference type="EMBL" id="JACYFG010000061">
    <property type="protein sequence ID" value="MBD5782625.1"/>
    <property type="molecule type" value="Genomic_DNA"/>
</dbReference>
<organism evidence="1 2">
    <name type="scientific">Pelagicoccus enzymogenes</name>
    <dbReference type="NCBI Taxonomy" id="2773457"/>
    <lineage>
        <taxon>Bacteria</taxon>
        <taxon>Pseudomonadati</taxon>
        <taxon>Verrucomicrobiota</taxon>
        <taxon>Opitutia</taxon>
        <taxon>Puniceicoccales</taxon>
        <taxon>Pelagicoccaceae</taxon>
        <taxon>Pelagicoccus</taxon>
    </lineage>
</organism>
<sequence length="92" mass="9504">MGLELGVDEVEQGVGVEIAGVGDGEVVVCGEADPLLVRWILLSLSPELGFLLVGEVAMDGTWMEELLSELGGELVVVGAGVRDEGVGLPDEL</sequence>
<name>A0A927IKH6_9BACT</name>
<gene>
    <name evidence="1" type="ORF">IEN85_24220</name>
</gene>
<dbReference type="AlphaFoldDB" id="A0A927IKH6"/>
<reference evidence="1" key="1">
    <citation type="submission" date="2020-09" db="EMBL/GenBank/DDBJ databases">
        <title>Pelagicoccus enzymogenes sp. nov. with an EPS production, isolated from marine sediment.</title>
        <authorList>
            <person name="Feng X."/>
        </authorList>
    </citation>
    <scope>NUCLEOTIDE SEQUENCE</scope>
    <source>
        <strain evidence="1">NFK12</strain>
    </source>
</reference>
<protein>
    <submittedName>
        <fullName evidence="1">Uncharacterized protein</fullName>
    </submittedName>
</protein>
<evidence type="ECO:0000313" key="2">
    <source>
        <dbReference type="Proteomes" id="UP000622317"/>
    </source>
</evidence>
<proteinExistence type="predicted"/>
<comment type="caution">
    <text evidence="1">The sequence shown here is derived from an EMBL/GenBank/DDBJ whole genome shotgun (WGS) entry which is preliminary data.</text>
</comment>